<proteinExistence type="predicted"/>
<dbReference type="Pfam" id="PF13304">
    <property type="entry name" value="AAA_21"/>
    <property type="match status" value="1"/>
</dbReference>
<dbReference type="PANTHER" id="PTHR43581:SF2">
    <property type="entry name" value="EXCINUCLEASE ATPASE SUBUNIT"/>
    <property type="match status" value="1"/>
</dbReference>
<dbReference type="GO" id="GO:0005524">
    <property type="term" value="F:ATP binding"/>
    <property type="evidence" value="ECO:0007669"/>
    <property type="project" value="InterPro"/>
</dbReference>
<reference evidence="2 3" key="1">
    <citation type="journal article" date="2016" name="ISME J.">
        <title>Global occurrence and heterogeneity of the Roseobacter-clade species Ruegeria mobilis.</title>
        <authorList>
            <person name="Sonnenschein E."/>
            <person name="Gram L."/>
        </authorList>
    </citation>
    <scope>NUCLEOTIDE SEQUENCE [LARGE SCALE GENOMIC DNA]</scope>
    <source>
        <strain evidence="2 3">F1926</strain>
        <plasmid evidence="2 3">unnamed1</plasmid>
    </source>
</reference>
<keyword evidence="2" id="KW-0614">Plasmid</keyword>
<geneLocation type="plasmid" evidence="2 3">
    <name>unnamed1</name>
</geneLocation>
<feature type="domain" description="ATPase AAA-type core" evidence="1">
    <location>
        <begin position="35"/>
        <end position="180"/>
    </location>
</feature>
<gene>
    <name evidence="2" type="ORF">K529_018485</name>
</gene>
<protein>
    <recommendedName>
        <fullName evidence="1">ATPase AAA-type core domain-containing protein</fullName>
    </recommendedName>
</protein>
<sequence>MMRRLTGITEKFEGDQKERIDSAKFALSILQQVDEKDVFRIPENWPMRLRFESRSGDIIMERDQGYLFESLLIEHQEDWPKLTLGLISIGLLKADVEFIKFDNEHDSVNLDEMSSGQWQLINCLFNLAASVRDNSLILIDEPENSLHPQWQKNYISLVREIISHTKGCHVLIATHSPMLVTSLLPHDGALLSLTKEQDSSQVDAEIEGSAYGWLPGDALRDRFDLDTQRPPELTKAINIALSAIRRNDGRSSDLKNAKRRIAHLRSSLPVDDPLNLTLDAIIEFKVDTRDE</sequence>
<dbReference type="SUPFAM" id="SSF52540">
    <property type="entry name" value="P-loop containing nucleoside triphosphate hydrolases"/>
    <property type="match status" value="1"/>
</dbReference>
<dbReference type="PANTHER" id="PTHR43581">
    <property type="entry name" value="ATP/GTP PHOSPHATASE"/>
    <property type="match status" value="1"/>
</dbReference>
<dbReference type="InterPro" id="IPR003959">
    <property type="entry name" value="ATPase_AAA_core"/>
</dbReference>
<dbReference type="KEGG" id="rmb:K529_018485"/>
<accession>A0A1B1A851</accession>
<evidence type="ECO:0000259" key="1">
    <source>
        <dbReference type="Pfam" id="PF13304"/>
    </source>
</evidence>
<evidence type="ECO:0000313" key="3">
    <source>
        <dbReference type="Proteomes" id="UP000013243"/>
    </source>
</evidence>
<dbReference type="Gene3D" id="3.40.50.300">
    <property type="entry name" value="P-loop containing nucleotide triphosphate hydrolases"/>
    <property type="match status" value="1"/>
</dbReference>
<dbReference type="InterPro" id="IPR051396">
    <property type="entry name" value="Bact_Antivir_Def_Nuclease"/>
</dbReference>
<dbReference type="AlphaFoldDB" id="A0A1B1A851"/>
<dbReference type="GO" id="GO:0016887">
    <property type="term" value="F:ATP hydrolysis activity"/>
    <property type="evidence" value="ECO:0007669"/>
    <property type="project" value="InterPro"/>
</dbReference>
<dbReference type="Proteomes" id="UP000013243">
    <property type="component" value="Plasmid unnamed1"/>
</dbReference>
<dbReference type="EMBL" id="CP015231">
    <property type="protein sequence ID" value="ANP42752.1"/>
    <property type="molecule type" value="Genomic_DNA"/>
</dbReference>
<dbReference type="InterPro" id="IPR027417">
    <property type="entry name" value="P-loop_NTPase"/>
</dbReference>
<organism evidence="2 3">
    <name type="scientific">Tritonibacter mobilis F1926</name>
    <dbReference type="NCBI Taxonomy" id="1265309"/>
    <lineage>
        <taxon>Bacteria</taxon>
        <taxon>Pseudomonadati</taxon>
        <taxon>Pseudomonadota</taxon>
        <taxon>Alphaproteobacteria</taxon>
        <taxon>Rhodobacterales</taxon>
        <taxon>Paracoccaceae</taxon>
        <taxon>Tritonibacter</taxon>
    </lineage>
</organism>
<name>A0A1B1A851_9RHOB</name>
<evidence type="ECO:0000313" key="2">
    <source>
        <dbReference type="EMBL" id="ANP42752.1"/>
    </source>
</evidence>